<dbReference type="GO" id="GO:0006412">
    <property type="term" value="P:translation"/>
    <property type="evidence" value="ECO:0007669"/>
    <property type="project" value="UniProtKB-UniRule"/>
</dbReference>
<dbReference type="Pfam" id="PF01425">
    <property type="entry name" value="Amidase"/>
    <property type="match status" value="1"/>
</dbReference>
<evidence type="ECO:0000256" key="5">
    <source>
        <dbReference type="ARBA" id="ARBA00022917"/>
    </source>
</evidence>
<dbReference type="EMBL" id="LHXY01000004">
    <property type="protein sequence ID" value="KXB02383.1"/>
    <property type="molecule type" value="Genomic_DNA"/>
</dbReference>
<keyword evidence="4 7" id="KW-0067">ATP-binding</keyword>
<evidence type="ECO:0000256" key="1">
    <source>
        <dbReference type="ARBA" id="ARBA00008069"/>
    </source>
</evidence>
<dbReference type="PANTHER" id="PTHR11895:SF7">
    <property type="entry name" value="GLUTAMYL-TRNA(GLN) AMIDOTRANSFERASE SUBUNIT A, MITOCHONDRIAL"/>
    <property type="match status" value="1"/>
</dbReference>
<accession>A0A133V7I5</accession>
<evidence type="ECO:0000256" key="2">
    <source>
        <dbReference type="ARBA" id="ARBA00022598"/>
    </source>
</evidence>
<evidence type="ECO:0000259" key="8">
    <source>
        <dbReference type="Pfam" id="PF01425"/>
    </source>
</evidence>
<feature type="active site" description="Acyl-ester intermediate" evidence="7">
    <location>
        <position position="172"/>
    </location>
</feature>
<protein>
    <recommendedName>
        <fullName evidence="7">Glutamyl-tRNA(Gln) amidotransferase subunit A</fullName>
        <shortName evidence="7">Glu-ADT subunit A</shortName>
        <ecNumber evidence="7">6.3.5.7</ecNumber>
    </recommendedName>
</protein>
<keyword evidence="2 7" id="KW-0436">Ligase</keyword>
<dbReference type="EC" id="6.3.5.7" evidence="7"/>
<feature type="domain" description="Amidase" evidence="8">
    <location>
        <begin position="19"/>
        <end position="444"/>
    </location>
</feature>
<dbReference type="NCBIfam" id="TIGR00132">
    <property type="entry name" value="gatA"/>
    <property type="match status" value="1"/>
</dbReference>
<evidence type="ECO:0000256" key="6">
    <source>
        <dbReference type="ARBA" id="ARBA00047407"/>
    </source>
</evidence>
<dbReference type="GO" id="GO:0016740">
    <property type="term" value="F:transferase activity"/>
    <property type="evidence" value="ECO:0007669"/>
    <property type="project" value="UniProtKB-KW"/>
</dbReference>
<evidence type="ECO:0000256" key="3">
    <source>
        <dbReference type="ARBA" id="ARBA00022741"/>
    </source>
</evidence>
<keyword evidence="3 7" id="KW-0547">Nucleotide-binding</keyword>
<comment type="similarity">
    <text evidence="1 7">Belongs to the amidase family. GatA subfamily.</text>
</comment>
<dbReference type="PATRIC" id="fig|1698274.3.peg.371"/>
<keyword evidence="10" id="KW-1185">Reference proteome</keyword>
<evidence type="ECO:0000256" key="7">
    <source>
        <dbReference type="HAMAP-Rule" id="MF_00120"/>
    </source>
</evidence>
<dbReference type="PANTHER" id="PTHR11895">
    <property type="entry name" value="TRANSAMIDASE"/>
    <property type="match status" value="1"/>
</dbReference>
<comment type="subunit">
    <text evidence="7">Heterotrimer of A, B and C subunits.</text>
</comment>
<dbReference type="Proteomes" id="UP000070035">
    <property type="component" value="Unassembled WGS sequence"/>
</dbReference>
<feature type="active site" description="Charge relay system" evidence="7">
    <location>
        <position position="148"/>
    </location>
</feature>
<dbReference type="GO" id="GO:0005524">
    <property type="term" value="F:ATP binding"/>
    <property type="evidence" value="ECO:0007669"/>
    <property type="project" value="UniProtKB-KW"/>
</dbReference>
<dbReference type="InterPro" id="IPR004412">
    <property type="entry name" value="GatA"/>
</dbReference>
<evidence type="ECO:0000256" key="4">
    <source>
        <dbReference type="ARBA" id="ARBA00022840"/>
    </source>
</evidence>
<dbReference type="Gene3D" id="3.90.1300.10">
    <property type="entry name" value="Amidase signature (AS) domain"/>
    <property type="match status" value="1"/>
</dbReference>
<dbReference type="InterPro" id="IPR020556">
    <property type="entry name" value="Amidase_CS"/>
</dbReference>
<evidence type="ECO:0000313" key="10">
    <source>
        <dbReference type="Proteomes" id="UP000070035"/>
    </source>
</evidence>
<dbReference type="GO" id="GO:0030956">
    <property type="term" value="C:glutamyl-tRNA(Gln) amidotransferase complex"/>
    <property type="evidence" value="ECO:0007669"/>
    <property type="project" value="InterPro"/>
</dbReference>
<proteinExistence type="inferred from homology"/>
<feature type="active site" description="Charge relay system" evidence="7">
    <location>
        <position position="73"/>
    </location>
</feature>
<organism evidence="9 10">
    <name type="scientific">candidate division MSBL1 archaeon SCGC-AAA261F17</name>
    <dbReference type="NCBI Taxonomy" id="1698274"/>
    <lineage>
        <taxon>Archaea</taxon>
        <taxon>Methanobacteriati</taxon>
        <taxon>Methanobacteriota</taxon>
        <taxon>candidate division MSBL1</taxon>
    </lineage>
</organism>
<dbReference type="SUPFAM" id="SSF75304">
    <property type="entry name" value="Amidase signature (AS) enzymes"/>
    <property type="match status" value="1"/>
</dbReference>
<comment type="caution">
    <text evidence="9">The sequence shown here is derived from an EMBL/GenBank/DDBJ whole genome shotgun (WGS) entry which is preliminary data.</text>
</comment>
<dbReference type="InterPro" id="IPR023631">
    <property type="entry name" value="Amidase_dom"/>
</dbReference>
<evidence type="ECO:0000313" key="9">
    <source>
        <dbReference type="EMBL" id="KXB02383.1"/>
    </source>
</evidence>
<dbReference type="PROSITE" id="PS00571">
    <property type="entry name" value="AMIDASES"/>
    <property type="match status" value="1"/>
</dbReference>
<comment type="function">
    <text evidence="7">Allows the formation of correctly charged Gln-tRNA(Gln) through the transamidation of misacylated Glu-tRNA(Gln) in organisms which lack glutaminyl-tRNA synthetase. The reaction takes place in the presence of glutamine and ATP through an activated gamma-phospho-Glu-tRNA(Gln).</text>
</comment>
<keyword evidence="5 7" id="KW-0648">Protein biosynthesis</keyword>
<name>A0A133V7I5_9EURY</name>
<dbReference type="InterPro" id="IPR036928">
    <property type="entry name" value="AS_sf"/>
</dbReference>
<reference evidence="9 10" key="1">
    <citation type="journal article" date="2016" name="Sci. Rep.">
        <title>Metabolic traits of an uncultured archaeal lineage -MSBL1- from brine pools of the Red Sea.</title>
        <authorList>
            <person name="Mwirichia R."/>
            <person name="Alam I."/>
            <person name="Rashid M."/>
            <person name="Vinu M."/>
            <person name="Ba-Alawi W."/>
            <person name="Anthony Kamau A."/>
            <person name="Kamanda Ngugi D."/>
            <person name="Goker M."/>
            <person name="Klenk H.P."/>
            <person name="Bajic V."/>
            <person name="Stingl U."/>
        </authorList>
    </citation>
    <scope>NUCLEOTIDE SEQUENCE [LARGE SCALE GENOMIC DNA]</scope>
    <source>
        <strain evidence="9">SCGC-AAA261F17</strain>
    </source>
</reference>
<sequence length="454" mass="48644">MSTREKLEKIRSGELSAVENVRQTLERIEELNDDVNAFIEPNPDAVTEAEAVDKKIEEGEEVGKLAGLAIAVKTNINTKGLRATCASKTLENYVATYDAEAIKRVRSEDGIIIGVNNMDEFACGSSGETSAFGLTKNPAAKGRVPGGSSSGGGASVAAGMCDIALGTDTGGSIRNPASHCGVVGLKPTYGLVPRQGLIDLAMSFDQIGPLSPDVFSAALMMEVIAGKNPNECIMFDVDSVSYLDQLDGSLEGMKIGVSPKFRELTQPEIMKVIDQTVDELSGLGAEVVEVDLPNLEKAMPTYYLIVSVEFFSGTRKFDGRKYGQKIEEVCGDEVLRRILRGKHISRKEFKGKFYQRALQVRTLIKRELDEALKEADVLVGPTVPKLPHKIGTELTPGEMYAYDYFTVPTNLGGLCGGVIKAGEVKGIPVGLQVQGASLDESSVLKVMRALEAGG</sequence>
<gene>
    <name evidence="7" type="primary">gatA</name>
    <name evidence="9" type="ORF">AKJ44_00600</name>
</gene>
<keyword evidence="9" id="KW-0808">Transferase</keyword>
<dbReference type="HAMAP" id="MF_00120">
    <property type="entry name" value="GatA"/>
    <property type="match status" value="1"/>
</dbReference>
<dbReference type="AlphaFoldDB" id="A0A133V7I5"/>
<dbReference type="GO" id="GO:0050567">
    <property type="term" value="F:glutaminyl-tRNA synthase (glutamine-hydrolyzing) activity"/>
    <property type="evidence" value="ECO:0007669"/>
    <property type="project" value="UniProtKB-UniRule"/>
</dbReference>
<dbReference type="InterPro" id="IPR000120">
    <property type="entry name" value="Amidase"/>
</dbReference>
<comment type="catalytic activity">
    <reaction evidence="6 7">
        <text>L-glutamyl-tRNA(Gln) + L-glutamine + ATP + H2O = L-glutaminyl-tRNA(Gln) + L-glutamate + ADP + phosphate + H(+)</text>
        <dbReference type="Rhea" id="RHEA:17521"/>
        <dbReference type="Rhea" id="RHEA-COMP:9681"/>
        <dbReference type="Rhea" id="RHEA-COMP:9684"/>
        <dbReference type="ChEBI" id="CHEBI:15377"/>
        <dbReference type="ChEBI" id="CHEBI:15378"/>
        <dbReference type="ChEBI" id="CHEBI:29985"/>
        <dbReference type="ChEBI" id="CHEBI:30616"/>
        <dbReference type="ChEBI" id="CHEBI:43474"/>
        <dbReference type="ChEBI" id="CHEBI:58359"/>
        <dbReference type="ChEBI" id="CHEBI:78520"/>
        <dbReference type="ChEBI" id="CHEBI:78521"/>
        <dbReference type="ChEBI" id="CHEBI:456216"/>
        <dbReference type="EC" id="6.3.5.7"/>
    </reaction>
</comment>